<keyword evidence="2" id="KW-1185">Reference proteome</keyword>
<evidence type="ECO:0000313" key="1">
    <source>
        <dbReference type="EMBL" id="KAG9474101.1"/>
    </source>
</evidence>
<comment type="caution">
    <text evidence="1">The sequence shown here is derived from an EMBL/GenBank/DDBJ whole genome shotgun (WGS) entry which is preliminary data.</text>
</comment>
<dbReference type="Proteomes" id="UP000770717">
    <property type="component" value="Unassembled WGS sequence"/>
</dbReference>
<name>A0A8J6ESL1_ELECQ</name>
<accession>A0A8J6ESL1</accession>
<reference evidence="1" key="1">
    <citation type="thesis" date="2020" institute="ProQuest LLC" country="789 East Eisenhower Parkway, Ann Arbor, MI, USA">
        <title>Comparative Genomics and Chromosome Evolution.</title>
        <authorList>
            <person name="Mudd A.B."/>
        </authorList>
    </citation>
    <scope>NUCLEOTIDE SEQUENCE</scope>
    <source>
        <strain evidence="1">HN-11 Male</strain>
        <tissue evidence="1">Kidney and liver</tissue>
    </source>
</reference>
<proteinExistence type="predicted"/>
<organism evidence="1 2">
    <name type="scientific">Eleutherodactylus coqui</name>
    <name type="common">Puerto Rican coqui</name>
    <dbReference type="NCBI Taxonomy" id="57060"/>
    <lineage>
        <taxon>Eukaryota</taxon>
        <taxon>Metazoa</taxon>
        <taxon>Chordata</taxon>
        <taxon>Craniata</taxon>
        <taxon>Vertebrata</taxon>
        <taxon>Euteleostomi</taxon>
        <taxon>Amphibia</taxon>
        <taxon>Batrachia</taxon>
        <taxon>Anura</taxon>
        <taxon>Neobatrachia</taxon>
        <taxon>Hyloidea</taxon>
        <taxon>Eleutherodactylidae</taxon>
        <taxon>Eleutherodactylinae</taxon>
        <taxon>Eleutherodactylus</taxon>
        <taxon>Eleutherodactylus</taxon>
    </lineage>
</organism>
<gene>
    <name evidence="1" type="ORF">GDO78_004413</name>
</gene>
<protein>
    <submittedName>
        <fullName evidence="1">Uncharacterized protein</fullName>
    </submittedName>
</protein>
<dbReference type="EMBL" id="WNTK01000013">
    <property type="protein sequence ID" value="KAG9474101.1"/>
    <property type="molecule type" value="Genomic_DNA"/>
</dbReference>
<evidence type="ECO:0000313" key="2">
    <source>
        <dbReference type="Proteomes" id="UP000770717"/>
    </source>
</evidence>
<sequence>MKERLAGHVCACSKQLCLLQAQVPHVNIPGGLISDGVYVKKCTQGPSAYCKHRHDRWTSPPLTRFNTSYQTFSVPLRNSIRSIVGSSI</sequence>
<dbReference type="AlphaFoldDB" id="A0A8J6ESL1"/>